<proteinExistence type="predicted"/>
<feature type="region of interest" description="Disordered" evidence="2">
    <location>
        <begin position="955"/>
        <end position="977"/>
    </location>
</feature>
<feature type="region of interest" description="Disordered" evidence="2">
    <location>
        <begin position="516"/>
        <end position="535"/>
    </location>
</feature>
<feature type="compositionally biased region" description="Low complexity" evidence="2">
    <location>
        <begin position="790"/>
        <end position="802"/>
    </location>
</feature>
<organism evidence="3 4">
    <name type="scientific">Tanacetum coccineum</name>
    <dbReference type="NCBI Taxonomy" id="301880"/>
    <lineage>
        <taxon>Eukaryota</taxon>
        <taxon>Viridiplantae</taxon>
        <taxon>Streptophyta</taxon>
        <taxon>Embryophyta</taxon>
        <taxon>Tracheophyta</taxon>
        <taxon>Spermatophyta</taxon>
        <taxon>Magnoliopsida</taxon>
        <taxon>eudicotyledons</taxon>
        <taxon>Gunneridae</taxon>
        <taxon>Pentapetalae</taxon>
        <taxon>asterids</taxon>
        <taxon>campanulids</taxon>
        <taxon>Asterales</taxon>
        <taxon>Asteraceae</taxon>
        <taxon>Asteroideae</taxon>
        <taxon>Anthemideae</taxon>
        <taxon>Anthemidinae</taxon>
        <taxon>Tanacetum</taxon>
    </lineage>
</organism>
<accession>A0ABQ4ZQ49</accession>
<feature type="region of interest" description="Disordered" evidence="2">
    <location>
        <begin position="686"/>
        <end position="708"/>
    </location>
</feature>
<feature type="compositionally biased region" description="Pro residues" evidence="2">
    <location>
        <begin position="729"/>
        <end position="739"/>
    </location>
</feature>
<feature type="region of interest" description="Disordered" evidence="2">
    <location>
        <begin position="544"/>
        <end position="580"/>
    </location>
</feature>
<feature type="region of interest" description="Disordered" evidence="2">
    <location>
        <begin position="722"/>
        <end position="742"/>
    </location>
</feature>
<reference evidence="3" key="2">
    <citation type="submission" date="2022-01" db="EMBL/GenBank/DDBJ databases">
        <authorList>
            <person name="Yamashiro T."/>
            <person name="Shiraishi A."/>
            <person name="Satake H."/>
            <person name="Nakayama K."/>
        </authorList>
    </citation>
    <scope>NUCLEOTIDE SEQUENCE</scope>
</reference>
<feature type="compositionally biased region" description="Polar residues" evidence="2">
    <location>
        <begin position="554"/>
        <end position="580"/>
    </location>
</feature>
<dbReference type="Proteomes" id="UP001151760">
    <property type="component" value="Unassembled WGS sequence"/>
</dbReference>
<feature type="region of interest" description="Disordered" evidence="2">
    <location>
        <begin position="644"/>
        <end position="674"/>
    </location>
</feature>
<feature type="compositionally biased region" description="Polar residues" evidence="2">
    <location>
        <begin position="686"/>
        <end position="704"/>
    </location>
</feature>
<feature type="coiled-coil region" evidence="1">
    <location>
        <begin position="351"/>
        <end position="392"/>
    </location>
</feature>
<evidence type="ECO:0000256" key="1">
    <source>
        <dbReference type="SAM" id="Coils"/>
    </source>
</evidence>
<protein>
    <recommendedName>
        <fullName evidence="5">Integrase, catalytic region, zinc finger, CCHC-type, peptidase aspartic, catalytic</fullName>
    </recommendedName>
</protein>
<evidence type="ECO:0000256" key="2">
    <source>
        <dbReference type="SAM" id="MobiDB-lite"/>
    </source>
</evidence>
<keyword evidence="4" id="KW-1185">Reference proteome</keyword>
<reference evidence="3" key="1">
    <citation type="journal article" date="2022" name="Int. J. Mol. Sci.">
        <title>Draft Genome of Tanacetum Coccineum: Genomic Comparison of Closely Related Tanacetum-Family Plants.</title>
        <authorList>
            <person name="Yamashiro T."/>
            <person name="Shiraishi A."/>
            <person name="Nakayama K."/>
            <person name="Satake H."/>
        </authorList>
    </citation>
    <scope>NUCLEOTIDE SEQUENCE</scope>
</reference>
<feature type="region of interest" description="Disordered" evidence="2">
    <location>
        <begin position="779"/>
        <end position="827"/>
    </location>
</feature>
<comment type="caution">
    <text evidence="3">The sequence shown here is derived from an EMBL/GenBank/DDBJ whole genome shotgun (WGS) entry which is preliminary data.</text>
</comment>
<evidence type="ECO:0008006" key="5">
    <source>
        <dbReference type="Google" id="ProtNLM"/>
    </source>
</evidence>
<gene>
    <name evidence="3" type="ORF">Tco_0773599</name>
</gene>
<evidence type="ECO:0000313" key="4">
    <source>
        <dbReference type="Proteomes" id="UP001151760"/>
    </source>
</evidence>
<name>A0ABQ4ZQ49_9ASTR</name>
<dbReference type="EMBL" id="BQNB010011468">
    <property type="protein sequence ID" value="GJS90963.1"/>
    <property type="molecule type" value="Genomic_DNA"/>
</dbReference>
<feature type="compositionally biased region" description="Pro residues" evidence="2">
    <location>
        <begin position="961"/>
        <end position="970"/>
    </location>
</feature>
<keyword evidence="1" id="KW-0175">Coiled coil</keyword>
<evidence type="ECO:0000313" key="3">
    <source>
        <dbReference type="EMBL" id="GJS90963.1"/>
    </source>
</evidence>
<sequence length="1119" mass="126418">MESSNSNSKERELQLTQRLAKQRHSHCMAWFEQLETHLRDLYLNSSSHAVDAFKPAFHSFFGEEHQTFRLKMFHNLDQLRLQLEKENLLEVNPRTCLEALRTQFKEFFASKRVNSSEHLNQCWQKDFKEYTFCEPDTYRRDLLENLDSIEAINPVQAVDDSLIVSKSSWIESENNNALGKSVNETQLQQHESLVTESTTLEANLNTDVKALDVGSVITESSGTKSDKHDTCSSSGTYITHAVDANITPVNDQVPFAEVQLTAQHNVLANEQQHTEQSESIYDTYLLEKVDSNTTPDSTNMYHRGGEINQDTEQDQVKSPLLKDEFFKMNDMVEKEVYNELSNIFLQLEKHCISLEISMQQKEEKNEKLNKENEHLKQTYKELYDSIKNTRIQTKDHNDSLIAQVNSKTVENADLKAKIQEKVFANVALKNKLRKLQGNSVDTKFAKPPILGKPVLQPPRSQSVVRQPNAFKCKRPNFSKPRFSSQVDVNKVLSKPVTPHYLPKVQEYVLEKPHHVIAPGSSKNSQEEPYGSNDMDHNHYLEEARKKTQERNRNSKPSVMHTTSLQNTTNGSKPNPRSNNQISRSLLVSKSSCGMSNGVSLVDNSRNSSSFSDSKHFVCSTCHKCVFNANHDNCITKLLKEVNSHAKVQSPKTRNNKKPVEPKSHTQKPSRQIAIGQRWLPTGNMFIDSTTKVDSEPPNGSNEDITNPYECDQTLNVSAGTLNLSSGLVPQPPSPTPNVPPTKNDWDSLFCPMFDEYFNPSPSVVQPVLVAVVQEPIVSTGTPSSTRIDQDTPSTSTSQTTQEEQSHVIPTSVKEDDHEPGSEESSSRIVIPTNVHSVNQPQEHIEKWTKDHPLDKIIGDPSRPVSTRLQLQTEALFCYYDALLSSSEHKSYKDALTESCWIDAMKSSMNNIANEHVPFPATTRSDDQIMIFNAWVPIRKALTASADVPSSFIATTKTTSTLPPPPPPPPLQQSTDGKVRYDFPRSRQSQRDLPRDNSLVSVEVLRYDYKRSNVNKGIVRTEMELVLEHTQQGTSNEVSRTGKYGNSDGCTLDDPILILENHVKELPSYDVLLLIQGQCKDGDGDTSFQWSQFTTPRSHLMFLINDIMTTERPTTQLPQL</sequence>